<feature type="binding site" evidence="1">
    <location>
        <position position="124"/>
    </location>
    <ligand>
        <name>Mg(2+)</name>
        <dbReference type="ChEBI" id="CHEBI:18420"/>
        <label>1</label>
    </ligand>
</feature>
<feature type="binding site" evidence="1">
    <location>
        <position position="125"/>
    </location>
    <ligand>
        <name>Mg(2+)</name>
        <dbReference type="ChEBI" id="CHEBI:18420"/>
        <label>1</label>
    </ligand>
</feature>
<dbReference type="InterPro" id="IPR036705">
    <property type="entry name" value="Ribosyl_crysJ1_sf"/>
</dbReference>
<dbReference type="InterPro" id="IPR005502">
    <property type="entry name" value="Ribosyl_crysJ1"/>
</dbReference>
<organism evidence="2 3">
    <name type="scientific">Adineta steineri</name>
    <dbReference type="NCBI Taxonomy" id="433720"/>
    <lineage>
        <taxon>Eukaryota</taxon>
        <taxon>Metazoa</taxon>
        <taxon>Spiralia</taxon>
        <taxon>Gnathifera</taxon>
        <taxon>Rotifera</taxon>
        <taxon>Eurotatoria</taxon>
        <taxon>Bdelloidea</taxon>
        <taxon>Adinetida</taxon>
        <taxon>Adinetidae</taxon>
        <taxon>Adineta</taxon>
    </lineage>
</organism>
<evidence type="ECO:0008006" key="4">
    <source>
        <dbReference type="Google" id="ProtNLM"/>
    </source>
</evidence>
<name>A0A820GDP9_9BILA</name>
<evidence type="ECO:0000256" key="1">
    <source>
        <dbReference type="PIRSR" id="PIRSR605502-1"/>
    </source>
</evidence>
<feature type="binding site" evidence="1">
    <location>
        <position position="126"/>
    </location>
    <ligand>
        <name>Mg(2+)</name>
        <dbReference type="ChEBI" id="CHEBI:18420"/>
        <label>1</label>
    </ligand>
</feature>
<dbReference type="AlphaFoldDB" id="A0A820GDP9"/>
<comment type="cofactor">
    <cofactor evidence="1">
        <name>Mg(2+)</name>
        <dbReference type="ChEBI" id="CHEBI:18420"/>
    </cofactor>
    <text evidence="1">Binds 2 magnesium ions per subunit.</text>
</comment>
<proteinExistence type="predicted"/>
<dbReference type="SUPFAM" id="SSF101478">
    <property type="entry name" value="ADP-ribosylglycohydrolase"/>
    <property type="match status" value="1"/>
</dbReference>
<dbReference type="Proteomes" id="UP000663844">
    <property type="component" value="Unassembled WGS sequence"/>
</dbReference>
<dbReference type="Pfam" id="PF03747">
    <property type="entry name" value="ADP_ribosyl_GH"/>
    <property type="match status" value="1"/>
</dbReference>
<gene>
    <name evidence="2" type="ORF">OXD698_LOCUS44824</name>
</gene>
<sequence length="214" mass="24442">MGGVCISSKSSPVIANTTKNEIKLKPTLPSRHSNTDKPWFDIQYHDKDCTRIMKPNEIKSMMLKPPNAVNKTDLNRILGSLIGLALGDALGAHVEFRPYQYLCEHPVSDLQEGGTWGLIKGQFTDDTSMALCLATSLVVCRDFQAYDQLVRYKWWYRHGYMSSTGECFDIGAATRQSVLEFEERQKKFSIKHNIPYRDMDFLDDQSILSQFNVY</sequence>
<keyword evidence="1" id="KW-0479">Metal-binding</keyword>
<evidence type="ECO:0000313" key="2">
    <source>
        <dbReference type="EMBL" id="CAF4276726.1"/>
    </source>
</evidence>
<evidence type="ECO:0000313" key="3">
    <source>
        <dbReference type="Proteomes" id="UP000663844"/>
    </source>
</evidence>
<accession>A0A820GDP9</accession>
<comment type="caution">
    <text evidence="2">The sequence shown here is derived from an EMBL/GenBank/DDBJ whole genome shotgun (WGS) entry which is preliminary data.</text>
</comment>
<dbReference type="GO" id="GO:0046872">
    <property type="term" value="F:metal ion binding"/>
    <property type="evidence" value="ECO:0007669"/>
    <property type="project" value="UniProtKB-KW"/>
</dbReference>
<protein>
    <recommendedName>
        <fullName evidence="4">ADP-ribosylglycohydrolase</fullName>
    </recommendedName>
</protein>
<dbReference type="EMBL" id="CAJOAZ010014160">
    <property type="protein sequence ID" value="CAF4276726.1"/>
    <property type="molecule type" value="Genomic_DNA"/>
</dbReference>
<dbReference type="Gene3D" id="1.10.4080.10">
    <property type="entry name" value="ADP-ribosylation/Crystallin J1"/>
    <property type="match status" value="1"/>
</dbReference>
<keyword evidence="1" id="KW-0460">Magnesium</keyword>
<reference evidence="2" key="1">
    <citation type="submission" date="2021-02" db="EMBL/GenBank/DDBJ databases">
        <authorList>
            <person name="Nowell W R."/>
        </authorList>
    </citation>
    <scope>NUCLEOTIDE SEQUENCE</scope>
</reference>